<dbReference type="Proteomes" id="UP000332933">
    <property type="component" value="Unassembled WGS sequence"/>
</dbReference>
<feature type="region of interest" description="Disordered" evidence="1">
    <location>
        <begin position="133"/>
        <end position="160"/>
    </location>
</feature>
<evidence type="ECO:0000256" key="1">
    <source>
        <dbReference type="SAM" id="MobiDB-lite"/>
    </source>
</evidence>
<evidence type="ECO:0000313" key="4">
    <source>
        <dbReference type="Proteomes" id="UP000332933"/>
    </source>
</evidence>
<reference evidence="3 4" key="1">
    <citation type="submission" date="2019-03" db="EMBL/GenBank/DDBJ databases">
        <authorList>
            <person name="Gaulin E."/>
            <person name="Dumas B."/>
        </authorList>
    </citation>
    <scope>NUCLEOTIDE SEQUENCE [LARGE SCALE GENOMIC DNA]</scope>
    <source>
        <strain evidence="3">CBS 568.67</strain>
    </source>
</reference>
<reference evidence="2" key="2">
    <citation type="submission" date="2019-06" db="EMBL/GenBank/DDBJ databases">
        <title>Genomics analysis of Aphanomyces spp. identifies a new class of oomycete effector associated with host adaptation.</title>
        <authorList>
            <person name="Gaulin E."/>
        </authorList>
    </citation>
    <scope>NUCLEOTIDE SEQUENCE</scope>
    <source>
        <strain evidence="2">CBS 578.67</strain>
    </source>
</reference>
<feature type="compositionally biased region" description="Pro residues" evidence="1">
    <location>
        <begin position="12"/>
        <end position="21"/>
    </location>
</feature>
<accession>A0A485LGS7</accession>
<dbReference type="EMBL" id="CAADRA010006926">
    <property type="protein sequence ID" value="VFT97357.1"/>
    <property type="molecule type" value="Genomic_DNA"/>
</dbReference>
<feature type="compositionally biased region" description="Acidic residues" evidence="1">
    <location>
        <begin position="136"/>
        <end position="147"/>
    </location>
</feature>
<evidence type="ECO:0000313" key="3">
    <source>
        <dbReference type="EMBL" id="VFT97357.1"/>
    </source>
</evidence>
<protein>
    <submittedName>
        <fullName evidence="3">Aste57867_20677 protein</fullName>
    </submittedName>
</protein>
<feature type="region of interest" description="Disordered" evidence="1">
    <location>
        <begin position="1"/>
        <end position="21"/>
    </location>
</feature>
<dbReference type="AlphaFoldDB" id="A0A485LGS7"/>
<name>A0A485LGS7_9STRA</name>
<dbReference type="EMBL" id="VJMH01006900">
    <property type="protein sequence ID" value="KAF0687558.1"/>
    <property type="molecule type" value="Genomic_DNA"/>
</dbReference>
<gene>
    <name evidence="3" type="primary">Aste57867_20677</name>
    <name evidence="2" type="ORF">As57867_020609</name>
    <name evidence="3" type="ORF">ASTE57867_20677</name>
</gene>
<evidence type="ECO:0000313" key="2">
    <source>
        <dbReference type="EMBL" id="KAF0687558.1"/>
    </source>
</evidence>
<organism evidence="3 4">
    <name type="scientific">Aphanomyces stellatus</name>
    <dbReference type="NCBI Taxonomy" id="120398"/>
    <lineage>
        <taxon>Eukaryota</taxon>
        <taxon>Sar</taxon>
        <taxon>Stramenopiles</taxon>
        <taxon>Oomycota</taxon>
        <taxon>Saprolegniomycetes</taxon>
        <taxon>Saprolegniales</taxon>
        <taxon>Verrucalvaceae</taxon>
        <taxon>Aphanomyces</taxon>
    </lineage>
</organism>
<proteinExistence type="predicted"/>
<keyword evidence="4" id="KW-1185">Reference proteome</keyword>
<sequence length="160" mass="17622">MVGPSGHSLPAHPSPKSPPLPAAARAVGIDTLYKTVRDVHRDVGAVVEKHTSETATMEAFQAERRDEMLRTGTDACFVRQFEQLEVRVTTQRHAREWQELERRVVATAKNNGCVESREAIMVGCWRMLYGSPSGSECDDDDDDEEEATASTSTSGRSMSP</sequence>